<proteinExistence type="predicted"/>
<sequence>MGPQVSPCNNSNLFLVLWL</sequence>
<dbReference type="EMBL" id="GGEC01000171">
    <property type="protein sequence ID" value="MBW80654.1"/>
    <property type="molecule type" value="Transcribed_RNA"/>
</dbReference>
<dbReference type="AlphaFoldDB" id="A0A2P2IHF2"/>
<organism evidence="1">
    <name type="scientific">Rhizophora mucronata</name>
    <name type="common">Asiatic mangrove</name>
    <dbReference type="NCBI Taxonomy" id="61149"/>
    <lineage>
        <taxon>Eukaryota</taxon>
        <taxon>Viridiplantae</taxon>
        <taxon>Streptophyta</taxon>
        <taxon>Embryophyta</taxon>
        <taxon>Tracheophyta</taxon>
        <taxon>Spermatophyta</taxon>
        <taxon>Magnoliopsida</taxon>
        <taxon>eudicotyledons</taxon>
        <taxon>Gunneridae</taxon>
        <taxon>Pentapetalae</taxon>
        <taxon>rosids</taxon>
        <taxon>fabids</taxon>
        <taxon>Malpighiales</taxon>
        <taxon>Rhizophoraceae</taxon>
        <taxon>Rhizophora</taxon>
    </lineage>
</organism>
<accession>A0A2P2IHF2</accession>
<reference evidence="1" key="1">
    <citation type="submission" date="2018-02" db="EMBL/GenBank/DDBJ databases">
        <title>Rhizophora mucronata_Transcriptome.</title>
        <authorList>
            <person name="Meera S.P."/>
            <person name="Sreeshan A."/>
            <person name="Augustine A."/>
        </authorList>
    </citation>
    <scope>NUCLEOTIDE SEQUENCE</scope>
    <source>
        <tissue evidence="1">Leaf</tissue>
    </source>
</reference>
<name>A0A2P2IHF2_RHIMU</name>
<evidence type="ECO:0000313" key="1">
    <source>
        <dbReference type="EMBL" id="MBW80654.1"/>
    </source>
</evidence>
<protein>
    <submittedName>
        <fullName evidence="1">Uncharacterized protein</fullName>
    </submittedName>
</protein>